<keyword evidence="1" id="KW-0472">Membrane</keyword>
<evidence type="ECO:0000313" key="2">
    <source>
        <dbReference type="EMBL" id="MYL20982.1"/>
    </source>
</evidence>
<dbReference type="Proteomes" id="UP000460949">
    <property type="component" value="Unassembled WGS sequence"/>
</dbReference>
<name>A0A845DXF6_9BACI</name>
<keyword evidence="1" id="KW-0812">Transmembrane</keyword>
<feature type="transmembrane region" description="Helical" evidence="1">
    <location>
        <begin position="63"/>
        <end position="87"/>
    </location>
</feature>
<keyword evidence="1" id="KW-1133">Transmembrane helix</keyword>
<evidence type="ECO:0000256" key="1">
    <source>
        <dbReference type="SAM" id="Phobius"/>
    </source>
</evidence>
<accession>A0A845DXF6</accession>
<evidence type="ECO:0000313" key="3">
    <source>
        <dbReference type="Proteomes" id="UP000460949"/>
    </source>
</evidence>
<gene>
    <name evidence="2" type="ORF">GLW04_13845</name>
</gene>
<proteinExistence type="predicted"/>
<sequence>MVVEKEKSNKKWIILSGICFLVGVTLWLPNFILQYGYGFWILTFIINPVGAVFGYLGKSKFGIISNIIMTFSFFIIMFVGYLLAAFFA</sequence>
<dbReference type="EMBL" id="WMET01000003">
    <property type="protein sequence ID" value="MYL20982.1"/>
    <property type="molecule type" value="Genomic_DNA"/>
</dbReference>
<feature type="transmembrane region" description="Helical" evidence="1">
    <location>
        <begin position="37"/>
        <end position="56"/>
    </location>
</feature>
<organism evidence="2 3">
    <name type="scientific">Halobacillus litoralis</name>
    <dbReference type="NCBI Taxonomy" id="45668"/>
    <lineage>
        <taxon>Bacteria</taxon>
        <taxon>Bacillati</taxon>
        <taxon>Bacillota</taxon>
        <taxon>Bacilli</taxon>
        <taxon>Bacillales</taxon>
        <taxon>Bacillaceae</taxon>
        <taxon>Halobacillus</taxon>
    </lineage>
</organism>
<feature type="transmembrane region" description="Helical" evidence="1">
    <location>
        <begin position="12"/>
        <end position="31"/>
    </location>
</feature>
<protein>
    <submittedName>
        <fullName evidence="2">Uncharacterized protein</fullName>
    </submittedName>
</protein>
<dbReference type="AlphaFoldDB" id="A0A845DXF6"/>
<comment type="caution">
    <text evidence="2">The sequence shown here is derived from an EMBL/GenBank/DDBJ whole genome shotgun (WGS) entry which is preliminary data.</text>
</comment>
<reference evidence="2 3" key="1">
    <citation type="submission" date="2019-11" db="EMBL/GenBank/DDBJ databases">
        <title>Genome sequences of 17 halophilic strains isolated from different environments.</title>
        <authorList>
            <person name="Furrow R.E."/>
        </authorList>
    </citation>
    <scope>NUCLEOTIDE SEQUENCE [LARGE SCALE GENOMIC DNA]</scope>
    <source>
        <strain evidence="2 3">22511_23_Filter</strain>
    </source>
</reference>